<organism evidence="2 3">
    <name type="scientific">Dentiscutata erythropus</name>
    <dbReference type="NCBI Taxonomy" id="1348616"/>
    <lineage>
        <taxon>Eukaryota</taxon>
        <taxon>Fungi</taxon>
        <taxon>Fungi incertae sedis</taxon>
        <taxon>Mucoromycota</taxon>
        <taxon>Glomeromycotina</taxon>
        <taxon>Glomeromycetes</taxon>
        <taxon>Diversisporales</taxon>
        <taxon>Gigasporaceae</taxon>
        <taxon>Dentiscutata</taxon>
    </lineage>
</organism>
<evidence type="ECO:0000313" key="2">
    <source>
        <dbReference type="EMBL" id="CAG8532765.1"/>
    </source>
</evidence>
<keyword evidence="3" id="KW-1185">Reference proteome</keyword>
<comment type="caution">
    <text evidence="2">The sequence shown here is derived from an EMBL/GenBank/DDBJ whole genome shotgun (WGS) entry which is preliminary data.</text>
</comment>
<accession>A0A9N9ALL1</accession>
<evidence type="ECO:0000313" key="3">
    <source>
        <dbReference type="Proteomes" id="UP000789405"/>
    </source>
</evidence>
<gene>
    <name evidence="2" type="ORF">DERYTH_LOCUS4425</name>
</gene>
<dbReference type="Proteomes" id="UP000789405">
    <property type="component" value="Unassembled WGS sequence"/>
</dbReference>
<protein>
    <submittedName>
        <fullName evidence="2">10958_t:CDS:1</fullName>
    </submittedName>
</protein>
<name>A0A9N9ALL1_9GLOM</name>
<dbReference type="AlphaFoldDB" id="A0A9N9ALL1"/>
<proteinExistence type="predicted"/>
<sequence length="287" mass="33562">MTPVNSVAHEICRPNFQETHRILLTSVDNSKRPIKLEGQHLFSSNLKSSNIHAEPQMFQKSGDTKFEVKPRGKKSLNSGSTTREHRFKNNVGSSLKKLRKPKDEQLLKVESALESKENQIRDLEKTDVFGKRDKEKCDLMNKSSHINEYMFAEYNYKDIGNKNKSIVGNEVKKGNLYNKDIEFSEPFKKCNLYKVESLETDKKRAEDIGNSDVKKIEDMDQEYRENSLPELAISRLKDKEPNDLRDARIWLLEPFRNLILRIRAKMHKVWLHSPTYVARIEDPYLHQ</sequence>
<dbReference type="EMBL" id="CAJVPY010001696">
    <property type="protein sequence ID" value="CAG8532765.1"/>
    <property type="molecule type" value="Genomic_DNA"/>
</dbReference>
<evidence type="ECO:0000256" key="1">
    <source>
        <dbReference type="SAM" id="MobiDB-lite"/>
    </source>
</evidence>
<reference evidence="2" key="1">
    <citation type="submission" date="2021-06" db="EMBL/GenBank/DDBJ databases">
        <authorList>
            <person name="Kallberg Y."/>
            <person name="Tangrot J."/>
            <person name="Rosling A."/>
        </authorList>
    </citation>
    <scope>NUCLEOTIDE SEQUENCE</scope>
    <source>
        <strain evidence="2">MA453B</strain>
    </source>
</reference>
<feature type="region of interest" description="Disordered" evidence="1">
    <location>
        <begin position="56"/>
        <end position="99"/>
    </location>
</feature>